<evidence type="ECO:0000256" key="4">
    <source>
        <dbReference type="ARBA" id="ARBA00022980"/>
    </source>
</evidence>
<dbReference type="InterPro" id="IPR036823">
    <property type="entry name" value="Ribosomal_uS7_dom_sf"/>
</dbReference>
<dbReference type="NCBIfam" id="TIGR01029">
    <property type="entry name" value="rpsG_bact"/>
    <property type="match status" value="1"/>
</dbReference>
<dbReference type="InterPro" id="IPR000235">
    <property type="entry name" value="Ribosomal_uS7"/>
</dbReference>
<evidence type="ECO:0000256" key="5">
    <source>
        <dbReference type="ARBA" id="ARBA00023274"/>
    </source>
</evidence>
<evidence type="ECO:0000256" key="3">
    <source>
        <dbReference type="ARBA" id="ARBA00022884"/>
    </source>
</evidence>
<dbReference type="GO" id="GO:0000049">
    <property type="term" value="F:tRNA binding"/>
    <property type="evidence" value="ECO:0007669"/>
    <property type="project" value="UniProtKB-UniRule"/>
</dbReference>
<organism evidence="8 9">
    <name type="scientific">Alistipes timonensis JC136</name>
    <dbReference type="NCBI Taxonomy" id="1033731"/>
    <lineage>
        <taxon>Bacteria</taxon>
        <taxon>Pseudomonadati</taxon>
        <taxon>Bacteroidota</taxon>
        <taxon>Bacteroidia</taxon>
        <taxon>Bacteroidales</taxon>
        <taxon>Rikenellaceae</taxon>
        <taxon>Alistipes</taxon>
    </lineage>
</organism>
<evidence type="ECO:0000313" key="9">
    <source>
        <dbReference type="Proteomes" id="UP000183253"/>
    </source>
</evidence>
<dbReference type="AlphaFoldDB" id="A0A1H4C6E6"/>
<dbReference type="PIRSF" id="PIRSF002122">
    <property type="entry name" value="RPS7p_RPS7a_RPS5e_RPS7o"/>
    <property type="match status" value="1"/>
</dbReference>
<dbReference type="GO" id="GO:0006412">
    <property type="term" value="P:translation"/>
    <property type="evidence" value="ECO:0007669"/>
    <property type="project" value="UniProtKB-UniRule"/>
</dbReference>
<evidence type="ECO:0000313" key="8">
    <source>
        <dbReference type="EMBL" id="SEA55662.1"/>
    </source>
</evidence>
<dbReference type="PANTHER" id="PTHR11205">
    <property type="entry name" value="RIBOSOMAL PROTEIN S7"/>
    <property type="match status" value="1"/>
</dbReference>
<evidence type="ECO:0000259" key="7">
    <source>
        <dbReference type="Pfam" id="PF00177"/>
    </source>
</evidence>
<keyword evidence="4 6" id="KW-0689">Ribosomal protein</keyword>
<dbReference type="GO" id="GO:0003735">
    <property type="term" value="F:structural constituent of ribosome"/>
    <property type="evidence" value="ECO:0007669"/>
    <property type="project" value="InterPro"/>
</dbReference>
<dbReference type="Pfam" id="PF00177">
    <property type="entry name" value="Ribosomal_S7"/>
    <property type="match status" value="1"/>
</dbReference>
<keyword evidence="5 6" id="KW-0687">Ribonucleoprotein</keyword>
<dbReference type="HAMAP" id="MF_00480_B">
    <property type="entry name" value="Ribosomal_uS7_B"/>
    <property type="match status" value="1"/>
</dbReference>
<comment type="subunit">
    <text evidence="6">Part of the 30S ribosomal subunit. Contacts proteins S9 and S11.</text>
</comment>
<dbReference type="GO" id="GO:0015935">
    <property type="term" value="C:small ribosomal subunit"/>
    <property type="evidence" value="ECO:0007669"/>
    <property type="project" value="InterPro"/>
</dbReference>
<dbReference type="EMBL" id="FNRI01000004">
    <property type="protein sequence ID" value="SEA55662.1"/>
    <property type="molecule type" value="Genomic_DNA"/>
</dbReference>
<dbReference type="Proteomes" id="UP000183253">
    <property type="component" value="Unassembled WGS sequence"/>
</dbReference>
<dbReference type="SUPFAM" id="SSF47973">
    <property type="entry name" value="Ribosomal protein S7"/>
    <property type="match status" value="1"/>
</dbReference>
<name>A0A1H4C6E6_9BACT</name>
<sequence length="158" mass="18060">MRKAKPKKRILLPDPKFGDVAVTRFVNNLMLDGKKSIAYTIFYDALDIVGKKMKDADKSPLEVWKQALENITPQVEVKSKRIGGATFQVPMEVRPERKISISMKNLVLYSRKRAGKTMADKLSAEILDAFNQQGAAFKRKEEMHRMAEANKAFAHFRF</sequence>
<evidence type="ECO:0000256" key="6">
    <source>
        <dbReference type="HAMAP-Rule" id="MF_00480"/>
    </source>
</evidence>
<dbReference type="RefSeq" id="WP_010262357.1">
    <property type="nucleotide sequence ID" value="NZ_CAEG01000011.1"/>
</dbReference>
<keyword evidence="6" id="KW-0820">tRNA-binding</keyword>
<reference evidence="8 9" key="1">
    <citation type="submission" date="2016-10" db="EMBL/GenBank/DDBJ databases">
        <authorList>
            <person name="de Groot N.N."/>
        </authorList>
    </citation>
    <scope>NUCLEOTIDE SEQUENCE [LARGE SCALE GENOMIC DNA]</scope>
    <source>
        <strain evidence="8 9">DSM 25383</strain>
    </source>
</reference>
<evidence type="ECO:0000256" key="1">
    <source>
        <dbReference type="ARBA" id="ARBA00007151"/>
    </source>
</evidence>
<accession>A0A1H4C6E6</accession>
<keyword evidence="2 6" id="KW-0699">rRNA-binding</keyword>
<protein>
    <recommendedName>
        <fullName evidence="6">Small ribosomal subunit protein uS7</fullName>
    </recommendedName>
</protein>
<proteinExistence type="inferred from homology"/>
<dbReference type="GO" id="GO:0019843">
    <property type="term" value="F:rRNA binding"/>
    <property type="evidence" value="ECO:0007669"/>
    <property type="project" value="UniProtKB-UniRule"/>
</dbReference>
<dbReference type="InterPro" id="IPR023798">
    <property type="entry name" value="Ribosomal_uS7_dom"/>
</dbReference>
<keyword evidence="3 6" id="KW-0694">RNA-binding</keyword>
<dbReference type="InterPro" id="IPR005717">
    <property type="entry name" value="Ribosomal_uS7_bac/org-type"/>
</dbReference>
<dbReference type="STRING" id="1033731.SAMN05444145_104173"/>
<comment type="similarity">
    <text evidence="1 6">Belongs to the universal ribosomal protein uS7 family.</text>
</comment>
<feature type="domain" description="Small ribosomal subunit protein uS7" evidence="7">
    <location>
        <begin position="1"/>
        <end position="151"/>
    </location>
</feature>
<dbReference type="OrthoDB" id="9807653at2"/>
<dbReference type="CDD" id="cd14869">
    <property type="entry name" value="uS7_Bacteria"/>
    <property type="match status" value="1"/>
</dbReference>
<dbReference type="FunFam" id="1.10.455.10:FF:000001">
    <property type="entry name" value="30S ribosomal protein S7"/>
    <property type="match status" value="1"/>
</dbReference>
<keyword evidence="9" id="KW-1185">Reference proteome</keyword>
<evidence type="ECO:0000256" key="2">
    <source>
        <dbReference type="ARBA" id="ARBA00022730"/>
    </source>
</evidence>
<comment type="function">
    <text evidence="6">One of the primary rRNA binding proteins, it binds directly to 16S rRNA where it nucleates assembly of the head domain of the 30S subunit. Is located at the subunit interface close to the decoding center, probably blocks exit of the E-site tRNA.</text>
</comment>
<gene>
    <name evidence="6" type="primary">rpsG</name>
    <name evidence="8" type="ORF">SAMN05444145_104173</name>
</gene>
<dbReference type="Gene3D" id="1.10.455.10">
    <property type="entry name" value="Ribosomal protein S7 domain"/>
    <property type="match status" value="1"/>
</dbReference>